<evidence type="ECO:0000313" key="8">
    <source>
        <dbReference type="EMBL" id="VDO25819.1"/>
    </source>
</evidence>
<dbReference type="Proteomes" id="UP000268014">
    <property type="component" value="Unassembled WGS sequence"/>
</dbReference>
<reference evidence="8 9" key="2">
    <citation type="submission" date="2018-11" db="EMBL/GenBank/DDBJ databases">
        <authorList>
            <consortium name="Pathogen Informatics"/>
        </authorList>
    </citation>
    <scope>NUCLEOTIDE SEQUENCE [LARGE SCALE GENOMIC DNA]</scope>
    <source>
        <strain evidence="8 9">MHpl1</strain>
    </source>
</reference>
<dbReference type="OrthoDB" id="6500128at2759"/>
<evidence type="ECO:0000256" key="4">
    <source>
        <dbReference type="ARBA" id="ARBA00022840"/>
    </source>
</evidence>
<dbReference type="GO" id="GO:0140359">
    <property type="term" value="F:ABC-type transporter activity"/>
    <property type="evidence" value="ECO:0007669"/>
    <property type="project" value="InterPro"/>
</dbReference>
<proteinExistence type="predicted"/>
<dbReference type="EMBL" id="UZAF01016329">
    <property type="protein sequence ID" value="VDO25819.1"/>
    <property type="molecule type" value="Genomic_DNA"/>
</dbReference>
<evidence type="ECO:0000259" key="7">
    <source>
        <dbReference type="PROSITE" id="PS50929"/>
    </source>
</evidence>
<reference evidence="10" key="1">
    <citation type="submission" date="2016-04" db="UniProtKB">
        <authorList>
            <consortium name="WormBaseParasite"/>
        </authorList>
    </citation>
    <scope>IDENTIFICATION</scope>
</reference>
<dbReference type="STRING" id="6290.A0A0N4W5W4"/>
<dbReference type="GO" id="GO:0005524">
    <property type="term" value="F:ATP binding"/>
    <property type="evidence" value="ECO:0007669"/>
    <property type="project" value="UniProtKB-KW"/>
</dbReference>
<keyword evidence="1" id="KW-0813">Transport</keyword>
<dbReference type="PROSITE" id="PS50929">
    <property type="entry name" value="ABC_TM1F"/>
    <property type="match status" value="1"/>
</dbReference>
<gene>
    <name evidence="8" type="ORF">HPLM_LOCUS5388</name>
</gene>
<evidence type="ECO:0000256" key="6">
    <source>
        <dbReference type="ARBA" id="ARBA00023136"/>
    </source>
</evidence>
<name>A0A0N4W5W4_HAEPC</name>
<protein>
    <submittedName>
        <fullName evidence="10">ABC transmembrane type-1 domain-containing protein</fullName>
    </submittedName>
</protein>
<evidence type="ECO:0000256" key="3">
    <source>
        <dbReference type="ARBA" id="ARBA00022741"/>
    </source>
</evidence>
<keyword evidence="9" id="KW-1185">Reference proteome</keyword>
<feature type="domain" description="ABC transmembrane type-1" evidence="7">
    <location>
        <begin position="19"/>
        <end position="114"/>
    </location>
</feature>
<evidence type="ECO:0000313" key="10">
    <source>
        <dbReference type="WBParaSite" id="HPLM_0000539601-mRNA-1"/>
    </source>
</evidence>
<dbReference type="WBParaSite" id="HPLM_0000539601-mRNA-1">
    <property type="protein sequence ID" value="HPLM_0000539601-mRNA-1"/>
    <property type="gene ID" value="HPLM_0000539601"/>
</dbReference>
<keyword evidence="5" id="KW-1133">Transmembrane helix</keyword>
<evidence type="ECO:0000256" key="5">
    <source>
        <dbReference type="ARBA" id="ARBA00022989"/>
    </source>
</evidence>
<dbReference type="Pfam" id="PF00664">
    <property type="entry name" value="ABC_membrane"/>
    <property type="match status" value="1"/>
</dbReference>
<keyword evidence="6" id="KW-0472">Membrane</keyword>
<evidence type="ECO:0000256" key="1">
    <source>
        <dbReference type="ARBA" id="ARBA00022448"/>
    </source>
</evidence>
<dbReference type="InterPro" id="IPR011527">
    <property type="entry name" value="ABC1_TM_dom"/>
</dbReference>
<dbReference type="GO" id="GO:0016020">
    <property type="term" value="C:membrane"/>
    <property type="evidence" value="ECO:0007669"/>
    <property type="project" value="InterPro"/>
</dbReference>
<dbReference type="PANTHER" id="PTHR24223">
    <property type="entry name" value="ATP-BINDING CASSETTE SUB-FAMILY C"/>
    <property type="match status" value="1"/>
</dbReference>
<evidence type="ECO:0000313" key="9">
    <source>
        <dbReference type="Proteomes" id="UP000268014"/>
    </source>
</evidence>
<dbReference type="OMA" id="ELPACCT"/>
<keyword evidence="3" id="KW-0547">Nucleotide-binding</keyword>
<keyword evidence="4" id="KW-0067">ATP-binding</keyword>
<dbReference type="PANTHER" id="PTHR24223:SF342">
    <property type="entry name" value="MULTIDRUG RESISTANCE-ASSOCIATED PROTEIN 1"/>
    <property type="match status" value="1"/>
</dbReference>
<sequence>MSVNRSPKFALELPACCTQVIKLYAWEAPMEHVIVDLREKELALIRKAALLRTLSDVFNSGSPFLVALSTFTTFIMLEDPNTLTPDIAFVSLSLFNQLRFPMSQVAELIIQTVQVKILRVLFAGTLSR</sequence>
<organism evidence="10">
    <name type="scientific">Haemonchus placei</name>
    <name type="common">Barber's pole worm</name>
    <dbReference type="NCBI Taxonomy" id="6290"/>
    <lineage>
        <taxon>Eukaryota</taxon>
        <taxon>Metazoa</taxon>
        <taxon>Ecdysozoa</taxon>
        <taxon>Nematoda</taxon>
        <taxon>Chromadorea</taxon>
        <taxon>Rhabditida</taxon>
        <taxon>Rhabditina</taxon>
        <taxon>Rhabditomorpha</taxon>
        <taxon>Strongyloidea</taxon>
        <taxon>Trichostrongylidae</taxon>
        <taxon>Haemonchus</taxon>
    </lineage>
</organism>
<dbReference type="AlphaFoldDB" id="A0A0N4W5W4"/>
<dbReference type="InterPro" id="IPR036640">
    <property type="entry name" value="ABC1_TM_sf"/>
</dbReference>
<keyword evidence="2" id="KW-0812">Transmembrane</keyword>
<accession>A0A0N4W5W4</accession>
<dbReference type="Gene3D" id="1.20.1560.10">
    <property type="entry name" value="ABC transporter type 1, transmembrane domain"/>
    <property type="match status" value="1"/>
</dbReference>
<dbReference type="InterPro" id="IPR050173">
    <property type="entry name" value="ABC_transporter_C-like"/>
</dbReference>
<evidence type="ECO:0000256" key="2">
    <source>
        <dbReference type="ARBA" id="ARBA00022692"/>
    </source>
</evidence>
<dbReference type="SUPFAM" id="SSF90123">
    <property type="entry name" value="ABC transporter transmembrane region"/>
    <property type="match status" value="1"/>
</dbReference>